<reference evidence="2 3" key="1">
    <citation type="submission" date="2024-09" db="EMBL/GenBank/DDBJ databases">
        <title>Rethinking Asexuality: The Enigmatic Case of Functional Sexual Genes in Lepraria (Stereocaulaceae).</title>
        <authorList>
            <person name="Doellman M."/>
            <person name="Sun Y."/>
            <person name="Barcenas-Pena A."/>
            <person name="Lumbsch H.T."/>
            <person name="Grewe F."/>
        </authorList>
    </citation>
    <scope>NUCLEOTIDE SEQUENCE [LARGE SCALE GENOMIC DNA]</scope>
    <source>
        <strain evidence="2 3">Grewe 0041</strain>
    </source>
</reference>
<feature type="region of interest" description="Disordered" evidence="1">
    <location>
        <begin position="586"/>
        <end position="607"/>
    </location>
</feature>
<sequence length="817" mass="87928">MSDIRVSVQWKNSTVFAGEEIECTITFKNVSQARNLRRSPSPSQFRGQTSHRERWKETLPMRSGHAPGMPCHRNLSSLPGFPPSNTRMHKQTLSLSNSNGFPKAPTSGVRDGVPGKTKGGDNKHRRSVSIVSLGGDAVDEGLSRSPQLSSQLPARGHTRSASLQVLPRRTAVLSGSLSPGIANERGFTVPSPLLRASSTLAEQRPSLYNSPRSRPQIGADDGLVPPVSGKKDRGSLSSFRFPQVPASIDKVSGQASVTYNERLPESTGRALSSRSHEPGTGLEQLNPATRILSPASINGTPRSSGEFYSVSNNSSETFTSEHIAPENGRLIHRPAHSRQGSSLAPMKISQPELLMMGYGQIVGSFTLDGSLVNQSPFEEAKRKGIIGGQGGGGVVWNESANRDSGLLGSFGWGNIGESLGGLLGSNELSSIKETKSNTNARSIPILSTPQSILFVDLRLKPGESKGYTYSHPLPKGIPPTHKGRAMKISYSLVVGTQRAAKAAQQHQIQHADIPFRVLPSVNGQGEILGHDLMSPHTILSNIASISSVETSPRAGKSTKDGPSSNKPSSSSIEFLSYVESLLDKSHQNSGLLSPTEPESRSRTPMANELSTMKESVDLAILRSNIATSSARGVNRFEITRSGDRVAVIMLARPAYRLGETIPVAIDFQESDVSCYSIHATLESSETIDPAIALRSKASIHRATRRIHASLFESTICAKKVLFNPMIPANSTPEFMTSGISLEWRLRLEFVTSRLGDAEEFDEGVDDLMEEVARDERGSVKAAVQGLLCEAFDVTVPVRVYGNTSGFDEKTEAGDFPI</sequence>
<evidence type="ECO:0000313" key="2">
    <source>
        <dbReference type="EMBL" id="KAL2057044.1"/>
    </source>
</evidence>
<feature type="region of interest" description="Disordered" evidence="1">
    <location>
        <begin position="201"/>
        <end position="238"/>
    </location>
</feature>
<protein>
    <recommendedName>
        <fullName evidence="4">Rgp1-domain-containing protein</fullName>
    </recommendedName>
</protein>
<evidence type="ECO:0000256" key="1">
    <source>
        <dbReference type="SAM" id="MobiDB-lite"/>
    </source>
</evidence>
<evidence type="ECO:0008006" key="4">
    <source>
        <dbReference type="Google" id="ProtNLM"/>
    </source>
</evidence>
<dbReference type="Pfam" id="PF08737">
    <property type="entry name" value="Rgp1"/>
    <property type="match status" value="1"/>
</dbReference>
<comment type="caution">
    <text evidence="2">The sequence shown here is derived from an EMBL/GenBank/DDBJ whole genome shotgun (WGS) entry which is preliminary data.</text>
</comment>
<dbReference type="EMBL" id="JBHFEH010000006">
    <property type="protein sequence ID" value="KAL2057044.1"/>
    <property type="molecule type" value="Genomic_DNA"/>
</dbReference>
<organism evidence="2 3">
    <name type="scientific">Lepraria finkii</name>
    <dbReference type="NCBI Taxonomy" id="1340010"/>
    <lineage>
        <taxon>Eukaryota</taxon>
        <taxon>Fungi</taxon>
        <taxon>Dikarya</taxon>
        <taxon>Ascomycota</taxon>
        <taxon>Pezizomycotina</taxon>
        <taxon>Lecanoromycetes</taxon>
        <taxon>OSLEUM clade</taxon>
        <taxon>Lecanoromycetidae</taxon>
        <taxon>Lecanorales</taxon>
        <taxon>Lecanorineae</taxon>
        <taxon>Stereocaulaceae</taxon>
        <taxon>Lepraria</taxon>
    </lineage>
</organism>
<dbReference type="InterPro" id="IPR014848">
    <property type="entry name" value="Rgp1"/>
</dbReference>
<keyword evidence="3" id="KW-1185">Reference proteome</keyword>
<proteinExistence type="predicted"/>
<name>A0ABR4BGT5_9LECA</name>
<dbReference type="Proteomes" id="UP001590951">
    <property type="component" value="Unassembled WGS sequence"/>
</dbReference>
<feature type="compositionally biased region" description="Low complexity" evidence="1">
    <location>
        <begin position="143"/>
        <end position="153"/>
    </location>
</feature>
<feature type="compositionally biased region" description="Polar residues" evidence="1">
    <location>
        <begin position="201"/>
        <end position="213"/>
    </location>
</feature>
<accession>A0ABR4BGT5</accession>
<gene>
    <name evidence="2" type="ORF">ABVK25_002783</name>
</gene>
<feature type="region of interest" description="Disordered" evidence="1">
    <location>
        <begin position="549"/>
        <end position="570"/>
    </location>
</feature>
<feature type="region of interest" description="Disordered" evidence="1">
    <location>
        <begin position="97"/>
        <end position="161"/>
    </location>
</feature>
<dbReference type="PANTHER" id="PTHR12507">
    <property type="entry name" value="REDUCED GROWTH PHENOTYPE 1 RGP1, YEAST -RELATED"/>
    <property type="match status" value="1"/>
</dbReference>
<feature type="region of interest" description="Disordered" evidence="1">
    <location>
        <begin position="252"/>
        <end position="313"/>
    </location>
</feature>
<evidence type="ECO:0000313" key="3">
    <source>
        <dbReference type="Proteomes" id="UP001590951"/>
    </source>
</evidence>